<name>A0A086CIN3_9CHRO</name>
<gene>
    <name evidence="7" type="ORF">ucyna2_00106</name>
</gene>
<evidence type="ECO:0000256" key="3">
    <source>
        <dbReference type="ARBA" id="ARBA00022692"/>
    </source>
</evidence>
<dbReference type="PATRIC" id="fig|1527444.3.peg.106"/>
<feature type="transmembrane region" description="Helical" evidence="6">
    <location>
        <begin position="47"/>
        <end position="74"/>
    </location>
</feature>
<comment type="subcellular location">
    <subcellularLocation>
        <location evidence="1">Membrane</location>
        <topology evidence="1">Multi-pass membrane protein</topology>
    </subcellularLocation>
</comment>
<dbReference type="InterPro" id="IPR002794">
    <property type="entry name" value="DUF92_TMEM19"/>
</dbReference>
<dbReference type="AlphaFoldDB" id="A0A086CIN3"/>
<feature type="transmembrane region" description="Helical" evidence="6">
    <location>
        <begin position="171"/>
        <end position="190"/>
    </location>
</feature>
<accession>A0A086CIN3</accession>
<keyword evidence="4 6" id="KW-1133">Transmembrane helix</keyword>
<dbReference type="PANTHER" id="PTHR13353">
    <property type="entry name" value="TRANSMEMBRANE PROTEIN 19"/>
    <property type="match status" value="1"/>
</dbReference>
<evidence type="ECO:0000256" key="1">
    <source>
        <dbReference type="ARBA" id="ARBA00004141"/>
    </source>
</evidence>
<dbReference type="Pfam" id="PF01940">
    <property type="entry name" value="DUF92"/>
    <property type="match status" value="1"/>
</dbReference>
<keyword evidence="3 6" id="KW-0812">Transmembrane</keyword>
<comment type="similarity">
    <text evidence="2">Belongs to the TMEM19 family.</text>
</comment>
<dbReference type="Proteomes" id="UP000028922">
    <property type="component" value="Unassembled WGS sequence"/>
</dbReference>
<proteinExistence type="inferred from homology"/>
<evidence type="ECO:0000256" key="6">
    <source>
        <dbReference type="SAM" id="Phobius"/>
    </source>
</evidence>
<sequence length="257" mass="27747">MITLYSDNSWFVSITLNSLLLGIAIVSPKKLLTFPGYLNAWFLGVSVWWLLGWQGYSVIATYFIVGSAVTYIGISKKEKAGIAEKRSGVRGPENVWGSGLTAFFCALGTLFSSSFYTQLFILGYVASISTKLSDTVASELGKVYGKNTFLITTLKPVPPGTEGAISLEGTLAGFLASVFIASISFFINFINLTEVFYCIVAAFIATNIESLIGAKFQNKISWMTNDIVNIINTSAGALAAFSLSLLGIELFKVINLL</sequence>
<evidence type="ECO:0000256" key="2">
    <source>
        <dbReference type="ARBA" id="ARBA00009012"/>
    </source>
</evidence>
<feature type="transmembrane region" description="Helical" evidence="6">
    <location>
        <begin position="95"/>
        <end position="116"/>
    </location>
</feature>
<feature type="transmembrane region" description="Helical" evidence="6">
    <location>
        <begin position="234"/>
        <end position="254"/>
    </location>
</feature>
<reference evidence="7 8" key="1">
    <citation type="submission" date="2014-08" db="EMBL/GenBank/DDBJ databases">
        <title>Comparative genomics reveals surprising divergence of two closely related strains of uncultivated UCYN-A cyanobacteria.</title>
        <authorList>
            <person name="Bombar D."/>
            <person name="Heller P."/>
            <person name="Sanchez-Baracaldo P."/>
            <person name="Carter B.J."/>
            <person name="Zert J.P."/>
        </authorList>
    </citation>
    <scope>NUCLEOTIDE SEQUENCE [LARGE SCALE GENOMIC DNA]</scope>
</reference>
<feature type="transmembrane region" description="Helical" evidence="6">
    <location>
        <begin position="195"/>
        <end position="214"/>
    </location>
</feature>
<evidence type="ECO:0000256" key="4">
    <source>
        <dbReference type="ARBA" id="ARBA00022989"/>
    </source>
</evidence>
<feature type="transmembrane region" description="Helical" evidence="6">
    <location>
        <begin position="9"/>
        <end position="27"/>
    </location>
</feature>
<evidence type="ECO:0000313" key="7">
    <source>
        <dbReference type="EMBL" id="KFF42047.1"/>
    </source>
</evidence>
<organism evidence="7 8">
    <name type="scientific">Candidatus Atelocyanobacterium thalassa isolate SIO64986</name>
    <dbReference type="NCBI Taxonomy" id="1527444"/>
    <lineage>
        <taxon>Bacteria</taxon>
        <taxon>Bacillati</taxon>
        <taxon>Cyanobacteriota</taxon>
        <taxon>Cyanophyceae</taxon>
        <taxon>Oscillatoriophycideae</taxon>
        <taxon>Chroococcales</taxon>
        <taxon>Aphanothecaceae</taxon>
        <taxon>Candidatus Atelocyanobacterium</taxon>
        <taxon>Candidatus Atelocyanobacterium thalassae</taxon>
    </lineage>
</organism>
<keyword evidence="5 6" id="KW-0472">Membrane</keyword>
<protein>
    <submittedName>
        <fullName evidence="7">TIGR00297 family protein</fullName>
    </submittedName>
</protein>
<dbReference type="EMBL" id="JPSP01000001">
    <property type="protein sequence ID" value="KFF42047.1"/>
    <property type="molecule type" value="Genomic_DNA"/>
</dbReference>
<dbReference type="GO" id="GO:0016020">
    <property type="term" value="C:membrane"/>
    <property type="evidence" value="ECO:0007669"/>
    <property type="project" value="UniProtKB-SubCell"/>
</dbReference>
<dbReference type="NCBIfam" id="TIGR00297">
    <property type="entry name" value="TIGR00297 family protein"/>
    <property type="match status" value="1"/>
</dbReference>
<dbReference type="PANTHER" id="PTHR13353:SF5">
    <property type="entry name" value="TRANSMEMBRANE PROTEIN 19"/>
    <property type="match status" value="1"/>
</dbReference>
<dbReference type="STRING" id="1527444.ucyna2_00106"/>
<evidence type="ECO:0000256" key="5">
    <source>
        <dbReference type="ARBA" id="ARBA00023136"/>
    </source>
</evidence>
<comment type="caution">
    <text evidence="7">The sequence shown here is derived from an EMBL/GenBank/DDBJ whole genome shotgun (WGS) entry which is preliminary data.</text>
</comment>
<dbReference type="eggNOG" id="COG1836">
    <property type="taxonomic scope" value="Bacteria"/>
</dbReference>
<evidence type="ECO:0000313" key="8">
    <source>
        <dbReference type="Proteomes" id="UP000028922"/>
    </source>
</evidence>